<dbReference type="OrthoDB" id="1044435at2759"/>
<evidence type="ECO:0000256" key="1">
    <source>
        <dbReference type="ARBA" id="ARBA00008861"/>
    </source>
</evidence>
<dbReference type="InterPro" id="IPR036568">
    <property type="entry name" value="GGCT-like_sf"/>
</dbReference>
<name>A0A8H7Q0H4_MORIS</name>
<dbReference type="Pfam" id="PF06094">
    <property type="entry name" value="GGACT"/>
    <property type="match status" value="1"/>
</dbReference>
<accession>A0A8H7Q0H4</accession>
<dbReference type="InterPro" id="IPR013024">
    <property type="entry name" value="GGCT-like"/>
</dbReference>
<proteinExistence type="inferred from homology"/>
<protein>
    <recommendedName>
        <fullName evidence="3">Putative gamma-glutamylcyclotransferase</fullName>
    </recommendedName>
</protein>
<organism evidence="5 6">
    <name type="scientific">Mortierella isabellina</name>
    <name type="common">Filamentous fungus</name>
    <name type="synonym">Umbelopsis isabellina</name>
    <dbReference type="NCBI Taxonomy" id="91625"/>
    <lineage>
        <taxon>Eukaryota</taxon>
        <taxon>Fungi</taxon>
        <taxon>Fungi incertae sedis</taxon>
        <taxon>Mucoromycota</taxon>
        <taxon>Mucoromycotina</taxon>
        <taxon>Umbelopsidomycetes</taxon>
        <taxon>Umbelopsidales</taxon>
        <taxon>Umbelopsidaceae</taxon>
        <taxon>Umbelopsis</taxon>
    </lineage>
</organism>
<dbReference type="GO" id="GO:0016740">
    <property type="term" value="F:transferase activity"/>
    <property type="evidence" value="ECO:0007669"/>
    <property type="project" value="UniProtKB-KW"/>
</dbReference>
<keyword evidence="6" id="KW-1185">Reference proteome</keyword>
<dbReference type="PANTHER" id="PTHR31544:SF2">
    <property type="entry name" value="AIG2-LIKE PROTEIN D"/>
    <property type="match status" value="1"/>
</dbReference>
<comment type="caution">
    <text evidence="5">The sequence shown here is derived from an EMBL/GenBank/DDBJ whole genome shotgun (WGS) entry which is preliminary data.</text>
</comment>
<evidence type="ECO:0000256" key="3">
    <source>
        <dbReference type="ARBA" id="ARBA00030602"/>
    </source>
</evidence>
<evidence type="ECO:0000313" key="5">
    <source>
        <dbReference type="EMBL" id="KAG2182461.1"/>
    </source>
</evidence>
<evidence type="ECO:0000259" key="4">
    <source>
        <dbReference type="Pfam" id="PF06094"/>
    </source>
</evidence>
<dbReference type="PANTHER" id="PTHR31544">
    <property type="entry name" value="AIG2-LIKE PROTEIN D"/>
    <property type="match status" value="1"/>
</dbReference>
<dbReference type="AlphaFoldDB" id="A0A8H7Q0H4"/>
<gene>
    <name evidence="5" type="ORF">INT43_007391</name>
</gene>
<comment type="similarity">
    <text evidence="1">Belongs to the gamma-glutamylcyclotransferase family.</text>
</comment>
<dbReference type="InterPro" id="IPR045038">
    <property type="entry name" value="AIG2-like"/>
</dbReference>
<dbReference type="InterPro" id="IPR009288">
    <property type="entry name" value="AIG2-like_dom"/>
</dbReference>
<dbReference type="Proteomes" id="UP000654370">
    <property type="component" value="Unassembled WGS sequence"/>
</dbReference>
<evidence type="ECO:0000256" key="2">
    <source>
        <dbReference type="ARBA" id="ARBA00022679"/>
    </source>
</evidence>
<evidence type="ECO:0000313" key="6">
    <source>
        <dbReference type="Proteomes" id="UP000654370"/>
    </source>
</evidence>
<feature type="domain" description="Gamma-glutamylcyclotransferase AIG2-like" evidence="4">
    <location>
        <begin position="4"/>
        <end position="135"/>
    </location>
</feature>
<reference evidence="5" key="1">
    <citation type="submission" date="2020-12" db="EMBL/GenBank/DDBJ databases">
        <title>Metabolic potential, ecology and presence of endohyphal bacteria is reflected in genomic diversity of Mucoromycotina.</title>
        <authorList>
            <person name="Muszewska A."/>
            <person name="Okrasinska A."/>
            <person name="Steczkiewicz K."/>
            <person name="Drgas O."/>
            <person name="Orlowska M."/>
            <person name="Perlinska-Lenart U."/>
            <person name="Aleksandrzak-Piekarczyk T."/>
            <person name="Szatraj K."/>
            <person name="Zielenkiewicz U."/>
            <person name="Pilsyk S."/>
            <person name="Malc E."/>
            <person name="Mieczkowski P."/>
            <person name="Kruszewska J.S."/>
            <person name="Biernat P."/>
            <person name="Pawlowska J."/>
        </authorList>
    </citation>
    <scope>NUCLEOTIDE SEQUENCE</scope>
    <source>
        <strain evidence="5">WA0000067209</strain>
    </source>
</reference>
<keyword evidence="2" id="KW-0808">Transferase</keyword>
<dbReference type="SUPFAM" id="SSF110857">
    <property type="entry name" value="Gamma-glutamyl cyclotransferase-like"/>
    <property type="match status" value="1"/>
</dbReference>
<dbReference type="EMBL" id="JAEPQZ010000004">
    <property type="protein sequence ID" value="KAG2182461.1"/>
    <property type="molecule type" value="Genomic_DNA"/>
</dbReference>
<dbReference type="CDD" id="cd06661">
    <property type="entry name" value="GGCT_like"/>
    <property type="match status" value="1"/>
</dbReference>
<sequence length="168" mass="19183">MSAFFYGTLQSPTVLLRVVCGPEAKPEVTRAKLKSLKLQPATLKGHRRYALKNLDYPGVVKSELSECSVSGILCEGLSRQDILRLDAFEGDEYDRVTVSVSTIATKDHPEIENEVPTQLYLWTAGHHHLEERDWDFEQFIKDKQAAWMADRCEFNDVDKVELELELQV</sequence>
<dbReference type="Gene3D" id="3.10.490.10">
    <property type="entry name" value="Gamma-glutamyl cyclotransferase-like"/>
    <property type="match status" value="1"/>
</dbReference>